<dbReference type="Proteomes" id="UP000199435">
    <property type="component" value="Unassembled WGS sequence"/>
</dbReference>
<evidence type="ECO:0000313" key="2">
    <source>
        <dbReference type="Proteomes" id="UP000199435"/>
    </source>
</evidence>
<dbReference type="EMBL" id="FMAH01000071">
    <property type="protein sequence ID" value="SCB49133.1"/>
    <property type="molecule type" value="Genomic_DNA"/>
</dbReference>
<dbReference type="AlphaFoldDB" id="A0A1C3XA34"/>
<evidence type="ECO:0000313" key="1">
    <source>
        <dbReference type="EMBL" id="SCB49133.1"/>
    </source>
</evidence>
<sequence length="81" mass="9629">MQAHMHTERTLLPRGLIARRRRVYTAKWTFKLDSFVEYRGERTVVIDRHRTIMGAEIYTVIPLTTIPGRQWVCGRSLKHIH</sequence>
<protein>
    <submittedName>
        <fullName evidence="1">Uncharacterized protein</fullName>
    </submittedName>
</protein>
<organism evidence="1 2">
    <name type="scientific">Rhizobium miluonense</name>
    <dbReference type="NCBI Taxonomy" id="411945"/>
    <lineage>
        <taxon>Bacteria</taxon>
        <taxon>Pseudomonadati</taxon>
        <taxon>Pseudomonadota</taxon>
        <taxon>Alphaproteobacteria</taxon>
        <taxon>Hyphomicrobiales</taxon>
        <taxon>Rhizobiaceae</taxon>
        <taxon>Rhizobium/Agrobacterium group</taxon>
        <taxon>Rhizobium</taxon>
    </lineage>
</organism>
<dbReference type="STRING" id="411945.GA0061102_107123"/>
<keyword evidence="2" id="KW-1185">Reference proteome</keyword>
<name>A0A1C3XA34_9HYPH</name>
<accession>A0A1C3XA34</accession>
<gene>
    <name evidence="1" type="ORF">GA0061102_107123</name>
</gene>
<proteinExistence type="predicted"/>
<reference evidence="2" key="1">
    <citation type="submission" date="2016-08" db="EMBL/GenBank/DDBJ databases">
        <authorList>
            <person name="Varghese N."/>
            <person name="Submissions Spin"/>
        </authorList>
    </citation>
    <scope>NUCLEOTIDE SEQUENCE [LARGE SCALE GENOMIC DNA]</scope>
    <source>
        <strain evidence="2">HAMBI 2971</strain>
    </source>
</reference>